<evidence type="ECO:0008006" key="2">
    <source>
        <dbReference type="Google" id="ProtNLM"/>
    </source>
</evidence>
<dbReference type="EMBL" id="LAZR01015456">
    <property type="protein sequence ID" value="KKM12849.1"/>
    <property type="molecule type" value="Genomic_DNA"/>
</dbReference>
<gene>
    <name evidence="1" type="ORF">LCGC14_1719720</name>
</gene>
<reference evidence="1" key="1">
    <citation type="journal article" date="2015" name="Nature">
        <title>Complex archaea that bridge the gap between prokaryotes and eukaryotes.</title>
        <authorList>
            <person name="Spang A."/>
            <person name="Saw J.H."/>
            <person name="Jorgensen S.L."/>
            <person name="Zaremba-Niedzwiedzka K."/>
            <person name="Martijn J."/>
            <person name="Lind A.E."/>
            <person name="van Eijk R."/>
            <person name="Schleper C."/>
            <person name="Guy L."/>
            <person name="Ettema T.J."/>
        </authorList>
    </citation>
    <scope>NUCLEOTIDE SEQUENCE</scope>
</reference>
<organism evidence="1">
    <name type="scientific">marine sediment metagenome</name>
    <dbReference type="NCBI Taxonomy" id="412755"/>
    <lineage>
        <taxon>unclassified sequences</taxon>
        <taxon>metagenomes</taxon>
        <taxon>ecological metagenomes</taxon>
    </lineage>
</organism>
<evidence type="ECO:0000313" key="1">
    <source>
        <dbReference type="EMBL" id="KKM12849.1"/>
    </source>
</evidence>
<feature type="non-terminal residue" evidence="1">
    <location>
        <position position="146"/>
    </location>
</feature>
<name>A0A0F9JT85_9ZZZZ</name>
<accession>A0A0F9JT85</accession>
<proteinExistence type="predicted"/>
<dbReference type="Gene3D" id="3.40.50.280">
    <property type="entry name" value="Cobalamin-binding domain"/>
    <property type="match status" value="1"/>
</dbReference>
<sequence length="146" mass="16681">MSKCIKILFIYPNGVLQNPPPISVAIFYALLKDKNVEIKLFDISLYDLHEKSYDKKQENRLQVRPFVLDDKLIGKIKRTDPYKDLQEIVYDFCPDLIAMSCNEVSYSTGLSFLESIENHNGLTIVGGPFSIFAPEEVLKNDCVDMV</sequence>
<dbReference type="AlphaFoldDB" id="A0A0F9JT85"/>
<protein>
    <recommendedName>
        <fullName evidence="2">B12-binding domain-containing protein</fullName>
    </recommendedName>
</protein>
<comment type="caution">
    <text evidence="1">The sequence shown here is derived from an EMBL/GenBank/DDBJ whole genome shotgun (WGS) entry which is preliminary data.</text>
</comment>